<evidence type="ECO:0000313" key="1">
    <source>
        <dbReference type="EMBL" id="GBL95920.1"/>
    </source>
</evidence>
<keyword evidence="2" id="KW-1185">Reference proteome</keyword>
<sequence length="137" mass="15906">MVLNLTNLTPALKLTMSQEQRDDINPNLQSKGLSPVFGGCPFSCFRILAPLQERRYSLLNLISNHRKTYNLQQHGQYVFRNRNAYDLTQKKENNTMISRFNHRYCPVSAAYLRILLWFGLRSLFIGSQRHVTSLASE</sequence>
<dbReference type="AlphaFoldDB" id="A0A4Y2BUP6"/>
<comment type="caution">
    <text evidence="1">The sequence shown here is derived from an EMBL/GenBank/DDBJ whole genome shotgun (WGS) entry which is preliminary data.</text>
</comment>
<gene>
    <name evidence="1" type="ORF">AVEN_227149_1</name>
</gene>
<evidence type="ECO:0000313" key="2">
    <source>
        <dbReference type="Proteomes" id="UP000499080"/>
    </source>
</evidence>
<protein>
    <submittedName>
        <fullName evidence="1">Uncharacterized protein</fullName>
    </submittedName>
</protein>
<accession>A0A4Y2BUP6</accession>
<dbReference type="Proteomes" id="UP000499080">
    <property type="component" value="Unassembled WGS sequence"/>
</dbReference>
<organism evidence="1 2">
    <name type="scientific">Araneus ventricosus</name>
    <name type="common">Orbweaver spider</name>
    <name type="synonym">Epeira ventricosa</name>
    <dbReference type="NCBI Taxonomy" id="182803"/>
    <lineage>
        <taxon>Eukaryota</taxon>
        <taxon>Metazoa</taxon>
        <taxon>Ecdysozoa</taxon>
        <taxon>Arthropoda</taxon>
        <taxon>Chelicerata</taxon>
        <taxon>Arachnida</taxon>
        <taxon>Araneae</taxon>
        <taxon>Araneomorphae</taxon>
        <taxon>Entelegynae</taxon>
        <taxon>Araneoidea</taxon>
        <taxon>Araneidae</taxon>
        <taxon>Araneus</taxon>
    </lineage>
</organism>
<dbReference type="EMBL" id="BGPR01000115">
    <property type="protein sequence ID" value="GBL95920.1"/>
    <property type="molecule type" value="Genomic_DNA"/>
</dbReference>
<proteinExistence type="predicted"/>
<name>A0A4Y2BUP6_ARAVE</name>
<reference evidence="1 2" key="1">
    <citation type="journal article" date="2019" name="Sci. Rep.">
        <title>Orb-weaving spider Araneus ventricosus genome elucidates the spidroin gene catalogue.</title>
        <authorList>
            <person name="Kono N."/>
            <person name="Nakamura H."/>
            <person name="Ohtoshi R."/>
            <person name="Moran D.A.P."/>
            <person name="Shinohara A."/>
            <person name="Yoshida Y."/>
            <person name="Fujiwara M."/>
            <person name="Mori M."/>
            <person name="Tomita M."/>
            <person name="Arakawa K."/>
        </authorList>
    </citation>
    <scope>NUCLEOTIDE SEQUENCE [LARGE SCALE GENOMIC DNA]</scope>
</reference>